<feature type="binding site" evidence="8">
    <location>
        <position position="129"/>
    </location>
    <ligand>
        <name>NAD(+)</name>
        <dbReference type="ChEBI" id="CHEBI:57540"/>
    </ligand>
</feature>
<name>A0AAW1D3C5_9HEMI</name>
<dbReference type="InterPro" id="IPR036291">
    <property type="entry name" value="NAD(P)-bd_dom_sf"/>
</dbReference>
<dbReference type="Pfam" id="PF00056">
    <property type="entry name" value="Ldh_1_N"/>
    <property type="match status" value="1"/>
</dbReference>
<feature type="domain" description="Lactate/malate dehydrogenase N-terminal" evidence="11">
    <location>
        <begin position="38"/>
        <end position="172"/>
    </location>
</feature>
<gene>
    <name evidence="13" type="ORF">O3M35_009559</name>
</gene>
<evidence type="ECO:0000256" key="10">
    <source>
        <dbReference type="RuleBase" id="RU003405"/>
    </source>
</evidence>
<dbReference type="PANTHER" id="PTHR11540">
    <property type="entry name" value="MALATE AND LACTATE DEHYDROGENASE"/>
    <property type="match status" value="1"/>
</dbReference>
<evidence type="ECO:0000313" key="14">
    <source>
        <dbReference type="Proteomes" id="UP001461498"/>
    </source>
</evidence>
<dbReference type="GO" id="GO:0005739">
    <property type="term" value="C:mitochondrion"/>
    <property type="evidence" value="ECO:0007669"/>
    <property type="project" value="TreeGrafter"/>
</dbReference>
<dbReference type="FunFam" id="3.40.50.720:FF:000268">
    <property type="entry name" value="Malate dehydrogenase"/>
    <property type="match status" value="1"/>
</dbReference>
<feature type="binding site" evidence="8">
    <location>
        <position position="69"/>
    </location>
    <ligand>
        <name>NAD(+)</name>
        <dbReference type="ChEBI" id="CHEBI:57540"/>
    </ligand>
</feature>
<comment type="caution">
    <text evidence="13">The sequence shown here is derived from an EMBL/GenBank/DDBJ whole genome shotgun (WGS) entry which is preliminary data.</text>
</comment>
<evidence type="ECO:0000256" key="9">
    <source>
        <dbReference type="RuleBase" id="RU003369"/>
    </source>
</evidence>
<evidence type="ECO:0000256" key="4">
    <source>
        <dbReference type="ARBA" id="ARBA00023002"/>
    </source>
</evidence>
<sequence>MSLFHHLKLTKLLAGNCKSINFSNLLLAATKTSCTGLKIALLGAMGSVGQATALMMKQSCWFEEVALYDIVSTKGLALELNHIDTNTVATAHEGSNGIKNALTATDIVMITAGAPKKSDGSKNDQDAANSKIVAMLAKECAINCPHACICLVTNPVNSLVPIICETFKKVNRCVDPCKIFGVTTLDVVRTNTFVAEVVQMAPETVDVPVIGGHSFTTMIPLLSQIKPKTQLSTEEVVKITRAVQTTSEEIAKAKENAGSSSLGMAFAATRFAISIAKGLLGHENIVECAYVMSNLIPDVSYLSTPLQLGQTGIQKNLGIPDLSNFECCLLETAIPYLKEEIKLGEDFAAQMTKQGLFAHK</sequence>
<evidence type="ECO:0000256" key="6">
    <source>
        <dbReference type="ARBA" id="ARBA00048313"/>
    </source>
</evidence>
<dbReference type="InterPro" id="IPR022383">
    <property type="entry name" value="Lactate/malate_DH_C"/>
</dbReference>
<dbReference type="GO" id="GO:0006099">
    <property type="term" value="P:tricarboxylic acid cycle"/>
    <property type="evidence" value="ECO:0007669"/>
    <property type="project" value="UniProtKB-KW"/>
</dbReference>
<dbReference type="Proteomes" id="UP001461498">
    <property type="component" value="Unassembled WGS sequence"/>
</dbReference>
<evidence type="ECO:0000259" key="11">
    <source>
        <dbReference type="Pfam" id="PF00056"/>
    </source>
</evidence>
<proteinExistence type="inferred from homology"/>
<dbReference type="InterPro" id="IPR010097">
    <property type="entry name" value="Malate_DH_type1"/>
</dbReference>
<comment type="similarity">
    <text evidence="1">Belongs to the LDH/MDH superfamily. MDH type 1 family.</text>
</comment>
<evidence type="ECO:0000256" key="1">
    <source>
        <dbReference type="ARBA" id="ARBA00008824"/>
    </source>
</evidence>
<dbReference type="Gene3D" id="3.40.50.720">
    <property type="entry name" value="NAD(P)-binding Rossmann-like Domain"/>
    <property type="match status" value="1"/>
</dbReference>
<keyword evidence="4 9" id="KW-0560">Oxidoreductase</keyword>
<reference evidence="13 14" key="1">
    <citation type="submission" date="2022-12" db="EMBL/GenBank/DDBJ databases">
        <title>Chromosome-level genome assembly of true bugs.</title>
        <authorList>
            <person name="Ma L."/>
            <person name="Li H."/>
        </authorList>
    </citation>
    <scope>NUCLEOTIDE SEQUENCE [LARGE SCALE GENOMIC DNA]</scope>
    <source>
        <strain evidence="13">Lab_2022b</strain>
    </source>
</reference>
<dbReference type="InterPro" id="IPR015955">
    <property type="entry name" value="Lactate_DH/Glyco_Ohase_4_C"/>
</dbReference>
<dbReference type="SUPFAM" id="SSF51735">
    <property type="entry name" value="NAD(P)-binding Rossmann-fold domains"/>
    <property type="match status" value="1"/>
</dbReference>
<keyword evidence="5 8" id="KW-0520">NAD</keyword>
<comment type="catalytic activity">
    <reaction evidence="6 10">
        <text>(S)-malate + NAD(+) = oxaloacetate + NADH + H(+)</text>
        <dbReference type="Rhea" id="RHEA:21432"/>
        <dbReference type="ChEBI" id="CHEBI:15378"/>
        <dbReference type="ChEBI" id="CHEBI:15589"/>
        <dbReference type="ChEBI" id="CHEBI:16452"/>
        <dbReference type="ChEBI" id="CHEBI:57540"/>
        <dbReference type="ChEBI" id="CHEBI:57945"/>
        <dbReference type="EC" id="1.1.1.37"/>
    </reaction>
</comment>
<dbReference type="GO" id="GO:0006108">
    <property type="term" value="P:malate metabolic process"/>
    <property type="evidence" value="ECO:0007669"/>
    <property type="project" value="InterPro"/>
</dbReference>
<protein>
    <recommendedName>
        <fullName evidence="10">Malate dehydrogenase</fullName>
        <ecNumber evidence="10">1.1.1.37</ecNumber>
    </recommendedName>
</protein>
<dbReference type="Pfam" id="PF02866">
    <property type="entry name" value="Ldh_1_C"/>
    <property type="match status" value="1"/>
</dbReference>
<evidence type="ECO:0000256" key="2">
    <source>
        <dbReference type="ARBA" id="ARBA00011738"/>
    </source>
</evidence>
<dbReference type="EMBL" id="JAPXFL010000006">
    <property type="protein sequence ID" value="KAK9505521.1"/>
    <property type="molecule type" value="Genomic_DNA"/>
</dbReference>
<evidence type="ECO:0000259" key="12">
    <source>
        <dbReference type="Pfam" id="PF02866"/>
    </source>
</evidence>
<feature type="domain" description="Lactate/malate dehydrogenase C-terminal" evidence="12">
    <location>
        <begin position="183"/>
        <end position="347"/>
    </location>
</feature>
<accession>A0AAW1D3C5</accession>
<dbReference type="SUPFAM" id="SSF56327">
    <property type="entry name" value="LDH C-terminal domain-like"/>
    <property type="match status" value="1"/>
</dbReference>
<comment type="subunit">
    <text evidence="2">Homodimer.</text>
</comment>
<dbReference type="GO" id="GO:0030060">
    <property type="term" value="F:L-malate dehydrogenase (NAD+) activity"/>
    <property type="evidence" value="ECO:0007669"/>
    <property type="project" value="UniProtKB-EC"/>
</dbReference>
<dbReference type="InterPro" id="IPR001557">
    <property type="entry name" value="L-lactate/malate_DH"/>
</dbReference>
<feature type="active site" description="Proton acceptor" evidence="7">
    <location>
        <position position="213"/>
    </location>
</feature>
<evidence type="ECO:0000256" key="8">
    <source>
        <dbReference type="PIRSR" id="PIRSR000102-3"/>
    </source>
</evidence>
<feature type="binding site" evidence="8">
    <location>
        <position position="264"/>
    </location>
    <ligand>
        <name>NAD(+)</name>
        <dbReference type="ChEBI" id="CHEBI:57540"/>
    </ligand>
</feature>
<dbReference type="NCBIfam" id="TIGR01772">
    <property type="entry name" value="MDH_euk_gproteo"/>
    <property type="match status" value="1"/>
</dbReference>
<dbReference type="FunFam" id="3.90.110.10:FF:000001">
    <property type="entry name" value="Malate dehydrogenase"/>
    <property type="match status" value="1"/>
</dbReference>
<organism evidence="13 14">
    <name type="scientific">Rhynocoris fuscipes</name>
    <dbReference type="NCBI Taxonomy" id="488301"/>
    <lineage>
        <taxon>Eukaryota</taxon>
        <taxon>Metazoa</taxon>
        <taxon>Ecdysozoa</taxon>
        <taxon>Arthropoda</taxon>
        <taxon>Hexapoda</taxon>
        <taxon>Insecta</taxon>
        <taxon>Pterygota</taxon>
        <taxon>Neoptera</taxon>
        <taxon>Paraneoptera</taxon>
        <taxon>Hemiptera</taxon>
        <taxon>Heteroptera</taxon>
        <taxon>Panheteroptera</taxon>
        <taxon>Cimicomorpha</taxon>
        <taxon>Reduviidae</taxon>
        <taxon>Harpactorinae</taxon>
        <taxon>Harpactorini</taxon>
        <taxon>Rhynocoris</taxon>
    </lineage>
</organism>
<dbReference type="InterPro" id="IPR001236">
    <property type="entry name" value="Lactate/malate_DH_N"/>
</dbReference>
<evidence type="ECO:0000313" key="13">
    <source>
        <dbReference type="EMBL" id="KAK9505521.1"/>
    </source>
</evidence>
<dbReference type="InterPro" id="IPR001252">
    <property type="entry name" value="Malate_DH_AS"/>
</dbReference>
<dbReference type="EC" id="1.1.1.37" evidence="10"/>
<dbReference type="PANTHER" id="PTHR11540:SF16">
    <property type="entry name" value="MALATE DEHYDROGENASE, MITOCHONDRIAL"/>
    <property type="match status" value="1"/>
</dbReference>
<keyword evidence="14" id="KW-1185">Reference proteome</keyword>
<dbReference type="PROSITE" id="PS00068">
    <property type="entry name" value="MDH"/>
    <property type="match status" value="1"/>
</dbReference>
<dbReference type="PIRSF" id="PIRSF000102">
    <property type="entry name" value="Lac_mal_DH"/>
    <property type="match status" value="1"/>
</dbReference>
<evidence type="ECO:0000256" key="3">
    <source>
        <dbReference type="ARBA" id="ARBA00022532"/>
    </source>
</evidence>
<dbReference type="AlphaFoldDB" id="A0AAW1D3C5"/>
<evidence type="ECO:0000256" key="7">
    <source>
        <dbReference type="PIRSR" id="PIRSR000102-1"/>
    </source>
</evidence>
<evidence type="ECO:0000256" key="5">
    <source>
        <dbReference type="ARBA" id="ARBA00023027"/>
    </source>
</evidence>
<keyword evidence="3 10" id="KW-0816">Tricarboxylic acid cycle</keyword>
<dbReference type="Gene3D" id="3.90.110.10">
    <property type="entry name" value="Lactate dehydrogenase/glycoside hydrolase, family 4, C-terminal"/>
    <property type="match status" value="1"/>
</dbReference>
<feature type="binding site" evidence="8">
    <location>
        <begin position="152"/>
        <end position="154"/>
    </location>
    <ligand>
        <name>NAD(+)</name>
        <dbReference type="ChEBI" id="CHEBI:57540"/>
    </ligand>
</feature>
<feature type="binding site" evidence="8">
    <location>
        <begin position="43"/>
        <end position="49"/>
    </location>
    <ligand>
        <name>NAD(+)</name>
        <dbReference type="ChEBI" id="CHEBI:57540"/>
    </ligand>
</feature>